<evidence type="ECO:0000313" key="11">
    <source>
        <dbReference type="Proteomes" id="UP000796880"/>
    </source>
</evidence>
<dbReference type="OrthoDB" id="2789670at2759"/>
<gene>
    <name evidence="10" type="ORF">FNV43_RR00644</name>
</gene>
<dbReference type="InterPro" id="IPR036396">
    <property type="entry name" value="Cyt_P450_sf"/>
</dbReference>
<evidence type="ECO:0000256" key="1">
    <source>
        <dbReference type="ARBA" id="ARBA00001971"/>
    </source>
</evidence>
<dbReference type="GO" id="GO:0005506">
    <property type="term" value="F:iron ion binding"/>
    <property type="evidence" value="ECO:0007669"/>
    <property type="project" value="InterPro"/>
</dbReference>
<evidence type="ECO:0000256" key="2">
    <source>
        <dbReference type="ARBA" id="ARBA00004370"/>
    </source>
</evidence>
<accession>A0A8K0HN71</accession>
<dbReference type="Proteomes" id="UP000796880">
    <property type="component" value="Unassembled WGS sequence"/>
</dbReference>
<keyword evidence="6" id="KW-0560">Oxidoreductase</keyword>
<comment type="cofactor">
    <cofactor evidence="1">
        <name>heme</name>
        <dbReference type="ChEBI" id="CHEBI:30413"/>
    </cofactor>
</comment>
<dbReference type="Gene3D" id="1.10.630.10">
    <property type="entry name" value="Cytochrome P450"/>
    <property type="match status" value="1"/>
</dbReference>
<evidence type="ECO:0008006" key="12">
    <source>
        <dbReference type="Google" id="ProtNLM"/>
    </source>
</evidence>
<dbReference type="GO" id="GO:0020037">
    <property type="term" value="F:heme binding"/>
    <property type="evidence" value="ECO:0007669"/>
    <property type="project" value="InterPro"/>
</dbReference>
<dbReference type="InterPro" id="IPR001128">
    <property type="entry name" value="Cyt_P450"/>
</dbReference>
<dbReference type="SUPFAM" id="SSF48264">
    <property type="entry name" value="Cytochrome P450"/>
    <property type="match status" value="1"/>
</dbReference>
<dbReference type="GO" id="GO:0016705">
    <property type="term" value="F:oxidoreductase activity, acting on paired donors, with incorporation or reduction of molecular oxygen"/>
    <property type="evidence" value="ECO:0007669"/>
    <property type="project" value="InterPro"/>
</dbReference>
<dbReference type="Pfam" id="PF00067">
    <property type="entry name" value="p450"/>
    <property type="match status" value="1"/>
</dbReference>
<dbReference type="EMBL" id="VOIH02000001">
    <property type="protein sequence ID" value="KAF3456001.1"/>
    <property type="molecule type" value="Genomic_DNA"/>
</dbReference>
<evidence type="ECO:0000256" key="7">
    <source>
        <dbReference type="ARBA" id="ARBA00023004"/>
    </source>
</evidence>
<keyword evidence="8" id="KW-0503">Monooxygenase</keyword>
<keyword evidence="5" id="KW-0479">Metal-binding</keyword>
<evidence type="ECO:0000256" key="4">
    <source>
        <dbReference type="ARBA" id="ARBA00022617"/>
    </source>
</evidence>
<dbReference type="AlphaFoldDB" id="A0A8K0HN71"/>
<protein>
    <recommendedName>
        <fullName evidence="12">Cytochrome P450</fullName>
    </recommendedName>
</protein>
<comment type="similarity">
    <text evidence="3">Belongs to the cytochrome P450 family.</text>
</comment>
<organism evidence="10 11">
    <name type="scientific">Rhamnella rubrinervis</name>
    <dbReference type="NCBI Taxonomy" id="2594499"/>
    <lineage>
        <taxon>Eukaryota</taxon>
        <taxon>Viridiplantae</taxon>
        <taxon>Streptophyta</taxon>
        <taxon>Embryophyta</taxon>
        <taxon>Tracheophyta</taxon>
        <taxon>Spermatophyta</taxon>
        <taxon>Magnoliopsida</taxon>
        <taxon>eudicotyledons</taxon>
        <taxon>Gunneridae</taxon>
        <taxon>Pentapetalae</taxon>
        <taxon>rosids</taxon>
        <taxon>fabids</taxon>
        <taxon>Rosales</taxon>
        <taxon>Rhamnaceae</taxon>
        <taxon>rhamnoid group</taxon>
        <taxon>Rhamneae</taxon>
        <taxon>Rhamnella</taxon>
    </lineage>
</organism>
<dbReference type="PANTHER" id="PTHR47943:SF9">
    <property type="entry name" value="CYTOCHROME P450"/>
    <property type="match status" value="1"/>
</dbReference>
<keyword evidence="4" id="KW-0349">Heme</keyword>
<keyword evidence="9" id="KW-0472">Membrane</keyword>
<keyword evidence="11" id="KW-1185">Reference proteome</keyword>
<comment type="caution">
    <text evidence="10">The sequence shown here is derived from an EMBL/GenBank/DDBJ whole genome shotgun (WGS) entry which is preliminary data.</text>
</comment>
<name>A0A8K0HN71_9ROSA</name>
<evidence type="ECO:0000256" key="5">
    <source>
        <dbReference type="ARBA" id="ARBA00022723"/>
    </source>
</evidence>
<evidence type="ECO:0000256" key="3">
    <source>
        <dbReference type="ARBA" id="ARBA00010617"/>
    </source>
</evidence>
<evidence type="ECO:0000256" key="8">
    <source>
        <dbReference type="ARBA" id="ARBA00023033"/>
    </source>
</evidence>
<dbReference type="GO" id="GO:0004497">
    <property type="term" value="F:monooxygenase activity"/>
    <property type="evidence" value="ECO:0007669"/>
    <property type="project" value="UniProtKB-KW"/>
</dbReference>
<evidence type="ECO:0000313" key="10">
    <source>
        <dbReference type="EMBL" id="KAF3456001.1"/>
    </source>
</evidence>
<proteinExistence type="inferred from homology"/>
<comment type="subcellular location">
    <subcellularLocation>
        <location evidence="2">Membrane</location>
    </subcellularLocation>
</comment>
<dbReference type="GO" id="GO:0016020">
    <property type="term" value="C:membrane"/>
    <property type="evidence" value="ECO:0007669"/>
    <property type="project" value="UniProtKB-SubCell"/>
</dbReference>
<reference evidence="10" key="1">
    <citation type="submission" date="2020-03" db="EMBL/GenBank/DDBJ databases">
        <title>A high-quality chromosome-level genome assembly of a woody plant with both climbing and erect habits, Rhamnella rubrinervis.</title>
        <authorList>
            <person name="Lu Z."/>
            <person name="Yang Y."/>
            <person name="Zhu X."/>
            <person name="Sun Y."/>
        </authorList>
    </citation>
    <scope>NUCLEOTIDE SEQUENCE</scope>
    <source>
        <strain evidence="10">BYM</strain>
        <tissue evidence="10">Leaf</tissue>
    </source>
</reference>
<keyword evidence="7" id="KW-0408">Iron</keyword>
<evidence type="ECO:0000256" key="6">
    <source>
        <dbReference type="ARBA" id="ARBA00023002"/>
    </source>
</evidence>
<evidence type="ECO:0000256" key="9">
    <source>
        <dbReference type="ARBA" id="ARBA00023136"/>
    </source>
</evidence>
<sequence length="170" mass="19656">MRKANKLIDQVVEKIITEYEQNTNKQNSSDFIIALLSMMDKPTKPQDKNVHVYDRTSIKAILVEHGKNGGRKDLEKLDYLYMVVKESLRLHPVAPFPPRECTEDTTIEGYHIPRKSRIIVNVWAIGHDQSVWSKLGEYVFGMQLGLTTVRLVVARLVHCFNMELPYGMKR</sequence>
<dbReference type="PANTHER" id="PTHR47943">
    <property type="entry name" value="CYTOCHROME P450 93A3-LIKE"/>
    <property type="match status" value="1"/>
</dbReference>